<dbReference type="KEGG" id="dtu:Dtur_0066"/>
<dbReference type="EMBL" id="CP001251">
    <property type="protein sequence ID" value="ACK41404.1"/>
    <property type="molecule type" value="Genomic_DNA"/>
</dbReference>
<evidence type="ECO:0000313" key="5">
    <source>
        <dbReference type="EMBL" id="ACK41404.1"/>
    </source>
</evidence>
<dbReference type="FunCoup" id="B8DYM2">
    <property type="interactions" value="124"/>
</dbReference>
<organism evidence="5 6">
    <name type="scientific">Dictyoglomus turgidum (strain DSM 6724 / Z-1310)</name>
    <dbReference type="NCBI Taxonomy" id="515635"/>
    <lineage>
        <taxon>Bacteria</taxon>
        <taxon>Pseudomonadati</taxon>
        <taxon>Dictyoglomota</taxon>
        <taxon>Dictyoglomia</taxon>
        <taxon>Dictyoglomales</taxon>
        <taxon>Dictyoglomaceae</taxon>
        <taxon>Dictyoglomus</taxon>
    </lineage>
</organism>
<dbReference type="CDD" id="cd08021">
    <property type="entry name" value="M20_Acy1_YhaA-like"/>
    <property type="match status" value="1"/>
</dbReference>
<keyword evidence="3" id="KW-0479">Metal-binding</keyword>
<dbReference type="GO" id="GO:0046872">
    <property type="term" value="F:metal ion binding"/>
    <property type="evidence" value="ECO:0007669"/>
    <property type="project" value="UniProtKB-KW"/>
</dbReference>
<dbReference type="FunFam" id="3.30.70.360:FF:000014">
    <property type="entry name" value="N-acyl-L-amino acid amidohydrolase"/>
    <property type="match status" value="1"/>
</dbReference>
<evidence type="ECO:0000313" key="6">
    <source>
        <dbReference type="Proteomes" id="UP000007719"/>
    </source>
</evidence>
<dbReference type="GO" id="GO:0004046">
    <property type="term" value="F:aminoacylase activity"/>
    <property type="evidence" value="ECO:0007669"/>
    <property type="project" value="UniProtKB-EC"/>
</dbReference>
<dbReference type="AlphaFoldDB" id="B8DYM2"/>
<keyword evidence="2 5" id="KW-0378">Hydrolase</keyword>
<dbReference type="PANTHER" id="PTHR11014:SF63">
    <property type="entry name" value="METALLOPEPTIDASE, PUTATIVE (AFU_ORTHOLOGUE AFUA_6G09600)-RELATED"/>
    <property type="match status" value="1"/>
</dbReference>
<dbReference type="GO" id="GO:0016787">
    <property type="term" value="F:hydrolase activity"/>
    <property type="evidence" value="ECO:0000318"/>
    <property type="project" value="GO_Central"/>
</dbReference>
<dbReference type="PANTHER" id="PTHR11014">
    <property type="entry name" value="PEPTIDASE M20 FAMILY MEMBER"/>
    <property type="match status" value="1"/>
</dbReference>
<feature type="binding site" evidence="3">
    <location>
        <position position="164"/>
    </location>
    <ligand>
        <name>Mn(2+)</name>
        <dbReference type="ChEBI" id="CHEBI:29035"/>
        <label>2</label>
    </ligand>
</feature>
<dbReference type="Pfam" id="PF01546">
    <property type="entry name" value="Peptidase_M20"/>
    <property type="match status" value="1"/>
</dbReference>
<dbReference type="InterPro" id="IPR036264">
    <property type="entry name" value="Bact_exopeptidase_dim_dom"/>
</dbReference>
<evidence type="ECO:0000256" key="1">
    <source>
        <dbReference type="ARBA" id="ARBA00006153"/>
    </source>
</evidence>
<dbReference type="HOGENOM" id="CLU_023257_0_1_0"/>
<feature type="binding site" evidence="3">
    <location>
        <position position="101"/>
    </location>
    <ligand>
        <name>Mn(2+)</name>
        <dbReference type="ChEBI" id="CHEBI:29035"/>
        <label>2</label>
    </ligand>
</feature>
<evidence type="ECO:0000256" key="3">
    <source>
        <dbReference type="PIRSR" id="PIRSR005962-1"/>
    </source>
</evidence>
<dbReference type="Proteomes" id="UP000007719">
    <property type="component" value="Chromosome"/>
</dbReference>
<feature type="binding site" evidence="3">
    <location>
        <position position="363"/>
    </location>
    <ligand>
        <name>Mn(2+)</name>
        <dbReference type="ChEBI" id="CHEBI:29035"/>
        <label>2</label>
    </ligand>
</feature>
<feature type="binding site" evidence="3">
    <location>
        <position position="103"/>
    </location>
    <ligand>
        <name>Mn(2+)</name>
        <dbReference type="ChEBI" id="CHEBI:29035"/>
        <label>2</label>
    </ligand>
</feature>
<proteinExistence type="inferred from homology"/>
<dbReference type="InParanoid" id="B8DYM2"/>
<dbReference type="PIRSF" id="PIRSF005962">
    <property type="entry name" value="Pept_M20D_amidohydro"/>
    <property type="match status" value="1"/>
</dbReference>
<gene>
    <name evidence="5" type="ordered locus">Dtur_0066</name>
</gene>
<feature type="binding site" evidence="3">
    <location>
        <position position="137"/>
    </location>
    <ligand>
        <name>Mn(2+)</name>
        <dbReference type="ChEBI" id="CHEBI:29035"/>
        <label>2</label>
    </ligand>
</feature>
<dbReference type="SUPFAM" id="SSF53187">
    <property type="entry name" value="Zn-dependent exopeptidases"/>
    <property type="match status" value="1"/>
</dbReference>
<evidence type="ECO:0000256" key="2">
    <source>
        <dbReference type="ARBA" id="ARBA00022801"/>
    </source>
</evidence>
<name>B8DYM2_DICTD</name>
<dbReference type="OrthoDB" id="9776731at2"/>
<protein>
    <submittedName>
        <fullName evidence="5">Amidohydrolase</fullName>
        <ecNumber evidence="5">3.5.1.14</ecNumber>
    </submittedName>
</protein>
<dbReference type="EnsemblBacteria" id="ACK41404">
    <property type="protein sequence ID" value="ACK41404"/>
    <property type="gene ID" value="Dtur_0066"/>
</dbReference>
<dbReference type="InterPro" id="IPR017439">
    <property type="entry name" value="Amidohydrolase"/>
</dbReference>
<keyword evidence="3" id="KW-0464">Manganese</keyword>
<feature type="domain" description="Peptidase M20 dimerisation" evidence="4">
    <location>
        <begin position="187"/>
        <end position="283"/>
    </location>
</feature>
<sequence length="390" mass="43610">MNIKEDIQKIMPEVINIRRDIHMYPELGFQEFRTSQLIASYLENLELEVRKNIAQTGVLGILRGKEEGKTILLRADIDALPLEELNDVPYKSKNKGIMHACGHDGHIAILLGTAKILAKYKDQIKGIVKFAFQPAEELPPGGAEPMIKEGILENPYVDKVYALHLANHLKVGKIAVRKGFFCAQADAFTIKVKGRGGHGSTPDKCIDPIIISTHIVQALQEIPSREIDPHTPFVLSICKIQSGNTFNVIPEDAEIEGTVRTFDKNLAETISKRIETISKNIAEAFRGKAEIEYQFGYPPGKNDEKEAEFVKKIAEEVVGKENVIEDKPSMGGEDFSYFLEERPGAMFWLGSGNEEKGLNHPHHSPYFDFDESAMAIGIEMFVRIVLENLL</sequence>
<dbReference type="NCBIfam" id="TIGR01891">
    <property type="entry name" value="amidohydrolases"/>
    <property type="match status" value="1"/>
</dbReference>
<reference evidence="6" key="1">
    <citation type="journal article" date="2016" name="Front. Microbiol.">
        <title>The complete genome sequence of hyperthermophile Dictyoglomus turgidum DSM 6724 reveals a specialized carbohydrate fermentor.</title>
        <authorList>
            <person name="Brumm P.J."/>
            <person name="Gowda K."/>
            <person name="Robb F.T."/>
            <person name="Mead D.A."/>
        </authorList>
    </citation>
    <scope>NUCLEOTIDE SEQUENCE [LARGE SCALE GENOMIC DNA]</scope>
    <source>
        <strain evidence="6">DSM 6724 / Z-1310</strain>
    </source>
</reference>
<comment type="similarity">
    <text evidence="1">Belongs to the peptidase M20 family.</text>
</comment>
<comment type="cofactor">
    <cofactor evidence="3">
        <name>Mn(2+)</name>
        <dbReference type="ChEBI" id="CHEBI:29035"/>
    </cofactor>
    <text evidence="3">The Mn(2+) ion enhances activity.</text>
</comment>
<evidence type="ECO:0000259" key="4">
    <source>
        <dbReference type="Pfam" id="PF07687"/>
    </source>
</evidence>
<dbReference type="STRING" id="515635.Dtur_0066"/>
<dbReference type="eggNOG" id="COG1473">
    <property type="taxonomic scope" value="Bacteria"/>
</dbReference>
<accession>B8DYM2</accession>
<dbReference type="InterPro" id="IPR011650">
    <property type="entry name" value="Peptidase_M20_dimer"/>
</dbReference>
<dbReference type="Gene3D" id="3.30.70.360">
    <property type="match status" value="1"/>
</dbReference>
<dbReference type="Pfam" id="PF07687">
    <property type="entry name" value="M20_dimer"/>
    <property type="match status" value="1"/>
</dbReference>
<dbReference type="SUPFAM" id="SSF55031">
    <property type="entry name" value="Bacterial exopeptidase dimerisation domain"/>
    <property type="match status" value="1"/>
</dbReference>
<dbReference type="Gene3D" id="3.40.630.10">
    <property type="entry name" value="Zn peptidases"/>
    <property type="match status" value="1"/>
</dbReference>
<dbReference type="RefSeq" id="WP_012582490.1">
    <property type="nucleotide sequence ID" value="NC_011661.1"/>
</dbReference>
<dbReference type="EC" id="3.5.1.14" evidence="5"/>
<dbReference type="InterPro" id="IPR002933">
    <property type="entry name" value="Peptidase_M20"/>
</dbReference>
<keyword evidence="6" id="KW-1185">Reference proteome</keyword>